<keyword evidence="1" id="KW-0472">Membrane</keyword>
<feature type="transmembrane region" description="Helical" evidence="1">
    <location>
        <begin position="127"/>
        <end position="146"/>
    </location>
</feature>
<feature type="transmembrane region" description="Helical" evidence="1">
    <location>
        <begin position="158"/>
        <end position="175"/>
    </location>
</feature>
<dbReference type="Proteomes" id="UP000740883">
    <property type="component" value="Unassembled WGS sequence"/>
</dbReference>
<keyword evidence="1" id="KW-0812">Transmembrane</keyword>
<name>A0A9P6KXY9_9MICR</name>
<evidence type="ECO:0000313" key="4">
    <source>
        <dbReference type="Proteomes" id="UP000740883"/>
    </source>
</evidence>
<evidence type="ECO:0000313" key="3">
    <source>
        <dbReference type="EMBL" id="KAF9762192.1"/>
    </source>
</evidence>
<feature type="transmembrane region" description="Helical" evidence="1">
    <location>
        <begin position="59"/>
        <end position="76"/>
    </location>
</feature>
<organism evidence="3 4">
    <name type="scientific">Nosema granulosis</name>
    <dbReference type="NCBI Taxonomy" id="83296"/>
    <lineage>
        <taxon>Eukaryota</taxon>
        <taxon>Fungi</taxon>
        <taxon>Fungi incertae sedis</taxon>
        <taxon>Microsporidia</taxon>
        <taxon>Nosematidae</taxon>
        <taxon>Nosema</taxon>
    </lineage>
</organism>
<feature type="transmembrane region" description="Helical" evidence="1">
    <location>
        <begin position="82"/>
        <end position="98"/>
    </location>
</feature>
<feature type="signal peptide" evidence="2">
    <location>
        <begin position="1"/>
        <end position="22"/>
    </location>
</feature>
<keyword evidence="1" id="KW-1133">Transmembrane helix</keyword>
<feature type="chain" id="PRO_5040244743" evidence="2">
    <location>
        <begin position="23"/>
        <end position="231"/>
    </location>
</feature>
<evidence type="ECO:0000256" key="2">
    <source>
        <dbReference type="SAM" id="SignalP"/>
    </source>
</evidence>
<dbReference type="AlphaFoldDB" id="A0A9P6KXY9"/>
<keyword evidence="2" id="KW-0732">Signal</keyword>
<reference evidence="3 4" key="1">
    <citation type="journal article" date="2020" name="Genome Biol. Evol.">
        <title>Comparative genomics of strictly vertically transmitted, feminizing microsporidia endosymbionts of amphipod crustaceans.</title>
        <authorList>
            <person name="Cormier A."/>
            <person name="Chebbi M.A."/>
            <person name="Giraud I."/>
            <person name="Wattier R."/>
            <person name="Teixeira M."/>
            <person name="Gilbert C."/>
            <person name="Rigaud T."/>
            <person name="Cordaux R."/>
        </authorList>
    </citation>
    <scope>NUCLEOTIDE SEQUENCE [LARGE SCALE GENOMIC DNA]</scope>
    <source>
        <strain evidence="3 4">Ou3-Ou53</strain>
    </source>
</reference>
<feature type="transmembrane region" description="Helical" evidence="1">
    <location>
        <begin position="206"/>
        <end position="227"/>
    </location>
</feature>
<comment type="caution">
    <text evidence="3">The sequence shown here is derived from an EMBL/GenBank/DDBJ whole genome shotgun (WGS) entry which is preliminary data.</text>
</comment>
<proteinExistence type="predicted"/>
<feature type="transmembrane region" description="Helical" evidence="1">
    <location>
        <begin position="105"/>
        <end position="121"/>
    </location>
</feature>
<dbReference type="EMBL" id="SBJO01000200">
    <property type="protein sequence ID" value="KAF9762192.1"/>
    <property type="molecule type" value="Genomic_DNA"/>
</dbReference>
<accession>A0A9P6KXY9</accession>
<protein>
    <submittedName>
        <fullName evidence="3">Uncharacterized protein</fullName>
    </submittedName>
</protein>
<feature type="transmembrane region" description="Helical" evidence="1">
    <location>
        <begin position="29"/>
        <end position="52"/>
    </location>
</feature>
<sequence>MFPILFLIKIILLGFLIQKNKPDSLSHDFNASTFKLLLTTLLSFVFVARVLVGRNIVQIGLYKIVVIFNLLEFLSFCHKFNSLLICYFLISIFEFFYISKIIKDLYFSYMIAYIHSIGVGWRDLKEYNLAQIKFVYAYFVFLNFVLRLSCFMHNFQRHCFLLLCISLFHLLMIHRMINSRLYFILVIVLEAIFTFHDFMHYSKTSVLLGFLKEMDNILILILLFWYAHKLN</sequence>
<feature type="transmembrane region" description="Helical" evidence="1">
    <location>
        <begin position="181"/>
        <end position="199"/>
    </location>
</feature>
<evidence type="ECO:0000256" key="1">
    <source>
        <dbReference type="SAM" id="Phobius"/>
    </source>
</evidence>
<keyword evidence="4" id="KW-1185">Reference proteome</keyword>
<gene>
    <name evidence="3" type="ORF">NGRA_2165</name>
</gene>